<proteinExistence type="predicted"/>
<evidence type="ECO:0000313" key="2">
    <source>
        <dbReference type="Proteomes" id="UP000222894"/>
    </source>
</evidence>
<sequence length="83" mass="9564">MKIQFKSEQAFNEYCDQGGLYPGNAKIVDFMPDGWDSIIIVDRIDVIIHEDNFFWDIAVDPADGMALHTIAYDEVHLFNIIEK</sequence>
<protein>
    <submittedName>
        <fullName evidence="1">Uncharacterized protein</fullName>
    </submittedName>
</protein>
<name>A0A219Y9P7_9CAUD</name>
<dbReference type="EMBL" id="KY290948">
    <property type="protein sequence ID" value="APU00708.1"/>
    <property type="molecule type" value="Genomic_DNA"/>
</dbReference>
<organism evidence="1 2">
    <name type="scientific">Aeromonas phage 44RR2.8t.2</name>
    <dbReference type="NCBI Taxonomy" id="1932900"/>
    <lineage>
        <taxon>Viruses</taxon>
        <taxon>Duplodnaviria</taxon>
        <taxon>Heunggongvirae</taxon>
        <taxon>Uroviricota</taxon>
        <taxon>Caudoviricetes</taxon>
        <taxon>Pantevenvirales</taxon>
        <taxon>Straboviridae</taxon>
        <taxon>Biquartavirus</taxon>
        <taxon>Biquartavirus 44RR2</taxon>
    </lineage>
</organism>
<dbReference type="Proteomes" id="UP000222894">
    <property type="component" value="Genome"/>
</dbReference>
<reference evidence="1 2" key="1">
    <citation type="journal article" date="2017" name="Sci. Rep.">
        <title>Characterization and diversity of phages infecting Aeromonas salmonicida subsp. salmonicida.</title>
        <authorList>
            <person name="Vincent A.T."/>
            <person name="Paquet V.E."/>
            <person name="Bernatchez A."/>
            <person name="Tremblay D.M."/>
            <person name="Moineau S."/>
            <person name="Charette S.J."/>
        </authorList>
    </citation>
    <scope>NUCLEOTIDE SEQUENCE [LARGE SCALE GENOMIC DNA]</scope>
</reference>
<accession>A0A219Y9P7</accession>
<evidence type="ECO:0000313" key="1">
    <source>
        <dbReference type="EMBL" id="APU00708.1"/>
    </source>
</evidence>